<feature type="region of interest" description="Disordered" evidence="1">
    <location>
        <begin position="54"/>
        <end position="90"/>
    </location>
</feature>
<comment type="caution">
    <text evidence="2">The sequence shown here is derived from an EMBL/GenBank/DDBJ whole genome shotgun (WGS) entry which is preliminary data.</text>
</comment>
<organism evidence="2 4">
    <name type="scientific">Ceratitis capitata</name>
    <name type="common">Mediterranean fruit fly</name>
    <name type="synonym">Tephritis capitata</name>
    <dbReference type="NCBI Taxonomy" id="7213"/>
    <lineage>
        <taxon>Eukaryota</taxon>
        <taxon>Metazoa</taxon>
        <taxon>Ecdysozoa</taxon>
        <taxon>Arthropoda</taxon>
        <taxon>Hexapoda</taxon>
        <taxon>Insecta</taxon>
        <taxon>Pterygota</taxon>
        <taxon>Neoptera</taxon>
        <taxon>Endopterygota</taxon>
        <taxon>Diptera</taxon>
        <taxon>Brachycera</taxon>
        <taxon>Muscomorpha</taxon>
        <taxon>Tephritoidea</taxon>
        <taxon>Tephritidae</taxon>
        <taxon>Ceratitis</taxon>
        <taxon>Ceratitis</taxon>
    </lineage>
</organism>
<evidence type="ECO:0000313" key="3">
    <source>
        <dbReference type="EMBL" id="CAD6997681.1"/>
    </source>
</evidence>
<gene>
    <name evidence="2" type="ORF">CCAP1982_LOCUS6311</name>
    <name evidence="3" type="ORF">CCAP1982_LOCUS6312</name>
</gene>
<accession>A0A811UG82</accession>
<name>A0A811UG82_CERCA</name>
<protein>
    <submittedName>
        <fullName evidence="2">(Mediterranean fruit fly) hypothetical protein</fullName>
    </submittedName>
</protein>
<feature type="compositionally biased region" description="Basic residues" evidence="1">
    <location>
        <begin position="104"/>
        <end position="118"/>
    </location>
</feature>
<feature type="region of interest" description="Disordered" evidence="1">
    <location>
        <begin position="99"/>
        <end position="118"/>
    </location>
</feature>
<proteinExistence type="predicted"/>
<evidence type="ECO:0000313" key="4">
    <source>
        <dbReference type="Proteomes" id="UP000606786"/>
    </source>
</evidence>
<dbReference type="EMBL" id="CAJHJT010000012">
    <property type="protein sequence ID" value="CAD6997680.1"/>
    <property type="molecule type" value="Genomic_DNA"/>
</dbReference>
<reference evidence="2" key="1">
    <citation type="submission" date="2020-11" db="EMBL/GenBank/DDBJ databases">
        <authorList>
            <person name="Whitehead M."/>
        </authorList>
    </citation>
    <scope>NUCLEOTIDE SEQUENCE</scope>
    <source>
        <strain evidence="2">EGII</strain>
    </source>
</reference>
<dbReference type="EMBL" id="CAJHJT010000012">
    <property type="protein sequence ID" value="CAD6997681.1"/>
    <property type="molecule type" value="Genomic_DNA"/>
</dbReference>
<sequence length="152" mass="17607">MEDLRSTVTNLTGAVNAILEKMNSLERRVVRLDTISAAVTMKNWQLLNHRPQFQSRERSGHVRAQQPFRPPYQSSAQFRNQPVEKMEVDSSIQSRAVNYMNRPNPHKRGTKSANLPRKHQRLFYSTTDMREEAPSNDAQEDFLSEGHLAYHT</sequence>
<evidence type="ECO:0000313" key="2">
    <source>
        <dbReference type="EMBL" id="CAD6997680.1"/>
    </source>
</evidence>
<dbReference type="AlphaFoldDB" id="A0A811UG82"/>
<keyword evidence="4" id="KW-1185">Reference proteome</keyword>
<feature type="region of interest" description="Disordered" evidence="1">
    <location>
        <begin position="129"/>
        <end position="152"/>
    </location>
</feature>
<evidence type="ECO:0000256" key="1">
    <source>
        <dbReference type="SAM" id="MobiDB-lite"/>
    </source>
</evidence>
<dbReference type="Proteomes" id="UP000606786">
    <property type="component" value="Unassembled WGS sequence"/>
</dbReference>